<keyword evidence="2" id="KW-1185">Reference proteome</keyword>
<gene>
    <name evidence="1" type="ORF">PsorP6_014159</name>
</gene>
<proteinExistence type="predicted"/>
<evidence type="ECO:0000313" key="1">
    <source>
        <dbReference type="EMBL" id="KAI9905947.1"/>
    </source>
</evidence>
<protein>
    <submittedName>
        <fullName evidence="1">Uncharacterized protein</fullName>
    </submittedName>
</protein>
<evidence type="ECO:0000313" key="2">
    <source>
        <dbReference type="Proteomes" id="UP001163321"/>
    </source>
</evidence>
<dbReference type="Proteomes" id="UP001163321">
    <property type="component" value="Chromosome 9"/>
</dbReference>
<organism evidence="1 2">
    <name type="scientific">Peronosclerospora sorghi</name>
    <dbReference type="NCBI Taxonomy" id="230839"/>
    <lineage>
        <taxon>Eukaryota</taxon>
        <taxon>Sar</taxon>
        <taxon>Stramenopiles</taxon>
        <taxon>Oomycota</taxon>
        <taxon>Peronosporomycetes</taxon>
        <taxon>Peronosporales</taxon>
        <taxon>Peronosporaceae</taxon>
        <taxon>Peronosclerospora</taxon>
    </lineage>
</organism>
<accession>A0ACC0VHL2</accession>
<name>A0ACC0VHL2_9STRA</name>
<comment type="caution">
    <text evidence="1">The sequence shown here is derived from an EMBL/GenBank/DDBJ whole genome shotgun (WGS) entry which is preliminary data.</text>
</comment>
<dbReference type="EMBL" id="CM047588">
    <property type="protein sequence ID" value="KAI9905947.1"/>
    <property type="molecule type" value="Genomic_DNA"/>
</dbReference>
<sequence length="86" mass="9598">MLTWEHAAGDVLKSREILRVSPWSGVDDEDGNFDLIHVEVDGDDNITHQYSTPKAKQEDEGSFGSELHLGVLLHIFVALRLERGAL</sequence>
<reference evidence="1 2" key="1">
    <citation type="journal article" date="2022" name="bioRxiv">
        <title>The genome of the oomycete Peronosclerospora sorghi, a cosmopolitan pathogen of maize and sorghum, is inflated with dispersed pseudogenes.</title>
        <authorList>
            <person name="Fletcher K."/>
            <person name="Martin F."/>
            <person name="Isakeit T."/>
            <person name="Cavanaugh K."/>
            <person name="Magill C."/>
            <person name="Michelmore R."/>
        </authorList>
    </citation>
    <scope>NUCLEOTIDE SEQUENCE [LARGE SCALE GENOMIC DNA]</scope>
    <source>
        <strain evidence="1">P6</strain>
    </source>
</reference>